<protein>
    <recommendedName>
        <fullName evidence="3">HmuY protein</fullName>
    </recommendedName>
</protein>
<dbReference type="InterPro" id="IPR025921">
    <property type="entry name" value="HmuY"/>
</dbReference>
<dbReference type="RefSeq" id="WP_169224956.1">
    <property type="nucleotide sequence ID" value="NZ_JABBGC010000001.1"/>
</dbReference>
<evidence type="ECO:0000313" key="1">
    <source>
        <dbReference type="EMBL" id="NML37922.1"/>
    </source>
</evidence>
<dbReference type="Pfam" id="PF14064">
    <property type="entry name" value="HmuY"/>
    <property type="match status" value="1"/>
</dbReference>
<keyword evidence="2" id="KW-1185">Reference proteome</keyword>
<comment type="caution">
    <text evidence="1">The sequence shown here is derived from an EMBL/GenBank/DDBJ whole genome shotgun (WGS) entry which is preliminary data.</text>
</comment>
<accession>A0A848GLR5</accession>
<organism evidence="1 2">
    <name type="scientific">Chitinophaga fulva</name>
    <dbReference type="NCBI Taxonomy" id="2728842"/>
    <lineage>
        <taxon>Bacteria</taxon>
        <taxon>Pseudomonadati</taxon>
        <taxon>Bacteroidota</taxon>
        <taxon>Chitinophagia</taxon>
        <taxon>Chitinophagales</taxon>
        <taxon>Chitinophagaceae</taxon>
        <taxon>Chitinophaga</taxon>
    </lineage>
</organism>
<dbReference type="Proteomes" id="UP000583266">
    <property type="component" value="Unassembled WGS sequence"/>
</dbReference>
<evidence type="ECO:0000313" key="2">
    <source>
        <dbReference type="Proteomes" id="UP000583266"/>
    </source>
</evidence>
<dbReference type="AlphaFoldDB" id="A0A848GLR5"/>
<reference evidence="1 2" key="1">
    <citation type="submission" date="2020-04" db="EMBL/GenBank/DDBJ databases">
        <title>Chitinophaga sp. G-6-1-13 sp. nov., isolated from soil.</title>
        <authorList>
            <person name="Dahal R.H."/>
            <person name="Chaudhary D.K."/>
        </authorList>
    </citation>
    <scope>NUCLEOTIDE SEQUENCE [LARGE SCALE GENOMIC DNA]</scope>
    <source>
        <strain evidence="1 2">G-6-1-13</strain>
    </source>
</reference>
<gene>
    <name evidence="1" type="ORF">HHL17_12020</name>
</gene>
<dbReference type="EMBL" id="JABBGC010000001">
    <property type="protein sequence ID" value="NML37922.1"/>
    <property type="molecule type" value="Genomic_DNA"/>
</dbReference>
<name>A0A848GLR5_9BACT</name>
<evidence type="ECO:0008006" key="3">
    <source>
        <dbReference type="Google" id="ProtNLM"/>
    </source>
</evidence>
<dbReference type="CDD" id="cd12105">
    <property type="entry name" value="HmuY"/>
    <property type="match status" value="1"/>
</dbReference>
<proteinExistence type="predicted"/>
<sequence length="189" mass="19973">MAITALTVAALLSSCSKKDDQAAPQKPTIVSTTAVNIDADVANKGSFTLYSLADNKVVPNSDSATSKWDIGFRATTIIVNGGVSGPGSAAAQVVSGVYNDLILAPESGYATDAAATKAITAWYTYNMDTHIISPIAGKFIVLKTASGKYAKLEVTSYYKDAPVPPTATSVSRYYHFRYVLQADGTRNFK</sequence>